<keyword evidence="2" id="KW-1185">Reference proteome</keyword>
<sequence length="127" mass="13971">MASALSSSSSTTPSTTATTSPLVNPSLLLLSNMLSMMAVKLDFTNYIMWKHQIVVILEAYAMIGFLEDSRVAPDPFLKDSSRNFTREANPEYLNWKSREQALFTFINSTLSPSVLAITMGQKSAKGV</sequence>
<organism evidence="1 2">
    <name type="scientific">Quercus rubra</name>
    <name type="common">Northern red oak</name>
    <name type="synonym">Quercus borealis</name>
    <dbReference type="NCBI Taxonomy" id="3512"/>
    <lineage>
        <taxon>Eukaryota</taxon>
        <taxon>Viridiplantae</taxon>
        <taxon>Streptophyta</taxon>
        <taxon>Embryophyta</taxon>
        <taxon>Tracheophyta</taxon>
        <taxon>Spermatophyta</taxon>
        <taxon>Magnoliopsida</taxon>
        <taxon>eudicotyledons</taxon>
        <taxon>Gunneridae</taxon>
        <taxon>Pentapetalae</taxon>
        <taxon>rosids</taxon>
        <taxon>fabids</taxon>
        <taxon>Fagales</taxon>
        <taxon>Fagaceae</taxon>
        <taxon>Quercus</taxon>
    </lineage>
</organism>
<comment type="caution">
    <text evidence="1">The sequence shown here is derived from an EMBL/GenBank/DDBJ whole genome shotgun (WGS) entry which is preliminary data.</text>
</comment>
<evidence type="ECO:0000313" key="2">
    <source>
        <dbReference type="Proteomes" id="UP001324115"/>
    </source>
</evidence>
<dbReference type="EMBL" id="JAXUIC010000002">
    <property type="protein sequence ID" value="KAK4605417.1"/>
    <property type="molecule type" value="Genomic_DNA"/>
</dbReference>
<name>A0AAN7G764_QUERU</name>
<protein>
    <recommendedName>
        <fullName evidence="3">Retrotransposon Copia-like N-terminal domain-containing protein</fullName>
    </recommendedName>
</protein>
<evidence type="ECO:0008006" key="3">
    <source>
        <dbReference type="Google" id="ProtNLM"/>
    </source>
</evidence>
<evidence type="ECO:0000313" key="1">
    <source>
        <dbReference type="EMBL" id="KAK4605417.1"/>
    </source>
</evidence>
<gene>
    <name evidence="1" type="ORF">RGQ29_013469</name>
</gene>
<proteinExistence type="predicted"/>
<accession>A0AAN7G764</accession>
<dbReference type="PANTHER" id="PTHR47481">
    <property type="match status" value="1"/>
</dbReference>
<dbReference type="Proteomes" id="UP001324115">
    <property type="component" value="Unassembled WGS sequence"/>
</dbReference>
<dbReference type="AlphaFoldDB" id="A0AAN7G764"/>
<dbReference type="PANTHER" id="PTHR47481:SF31">
    <property type="entry name" value="OS01G0873500 PROTEIN"/>
    <property type="match status" value="1"/>
</dbReference>
<reference evidence="1 2" key="1">
    <citation type="journal article" date="2023" name="G3 (Bethesda)">
        <title>A haplotype-resolved chromosome-scale genome for Quercus rubra L. provides insights into the genetics of adaptive traits for red oak species.</title>
        <authorList>
            <person name="Kapoor B."/>
            <person name="Jenkins J."/>
            <person name="Schmutz J."/>
            <person name="Zhebentyayeva T."/>
            <person name="Kuelheim C."/>
            <person name="Coggeshall M."/>
            <person name="Heim C."/>
            <person name="Lasky J.R."/>
            <person name="Leites L."/>
            <person name="Islam-Faridi N."/>
            <person name="Romero-Severson J."/>
            <person name="DeLeo V.L."/>
            <person name="Lucas S.M."/>
            <person name="Lazic D."/>
            <person name="Gailing O."/>
            <person name="Carlson J."/>
            <person name="Staton M."/>
        </authorList>
    </citation>
    <scope>NUCLEOTIDE SEQUENCE [LARGE SCALE GENOMIC DNA]</scope>
    <source>
        <strain evidence="1">Pseudo-F2</strain>
    </source>
</reference>